<dbReference type="InterPro" id="IPR002656">
    <property type="entry name" value="Acyl_transf_3_dom"/>
</dbReference>
<keyword evidence="1" id="KW-1133">Transmembrane helix</keyword>
<accession>A0A1C3SZ17</accession>
<proteinExistence type="predicted"/>
<evidence type="ECO:0000256" key="1">
    <source>
        <dbReference type="SAM" id="Phobius"/>
    </source>
</evidence>
<name>A0A1C3SZ17_KLEPN</name>
<dbReference type="Pfam" id="PF01757">
    <property type="entry name" value="Acyl_transf_3"/>
    <property type="match status" value="1"/>
</dbReference>
<keyword evidence="1" id="KW-0812">Transmembrane</keyword>
<evidence type="ECO:0000259" key="2">
    <source>
        <dbReference type="Pfam" id="PF01757"/>
    </source>
</evidence>
<feature type="transmembrane region" description="Helical" evidence="1">
    <location>
        <begin position="20"/>
        <end position="37"/>
    </location>
</feature>
<feature type="transmembrane region" description="Helical" evidence="1">
    <location>
        <begin position="235"/>
        <end position="253"/>
    </location>
</feature>
<gene>
    <name evidence="3" type="primary">wcpG</name>
    <name evidence="3" type="synonym">KL132_00020</name>
</gene>
<feature type="transmembrane region" description="Helical" evidence="1">
    <location>
        <begin position="80"/>
        <end position="101"/>
    </location>
</feature>
<dbReference type="PANTHER" id="PTHR23028:SF53">
    <property type="entry name" value="ACYL_TRANSF_3 DOMAIN-CONTAINING PROTEIN"/>
    <property type="match status" value="1"/>
</dbReference>
<dbReference type="EMBL" id="LT603708">
    <property type="protein sequence ID" value="SCA95836.1"/>
    <property type="molecule type" value="Genomic_DNA"/>
</dbReference>
<dbReference type="GO" id="GO:0016747">
    <property type="term" value="F:acyltransferase activity, transferring groups other than amino-acyl groups"/>
    <property type="evidence" value="ECO:0007669"/>
    <property type="project" value="InterPro"/>
</dbReference>
<dbReference type="PANTHER" id="PTHR23028">
    <property type="entry name" value="ACETYLTRANSFERASE"/>
    <property type="match status" value="1"/>
</dbReference>
<feature type="transmembrane region" description="Helical" evidence="1">
    <location>
        <begin position="329"/>
        <end position="351"/>
    </location>
</feature>
<feature type="domain" description="Acyltransferase 3" evidence="2">
    <location>
        <begin position="12"/>
        <end position="344"/>
    </location>
</feature>
<sequence length="371" mass="42755">MLYRSIDVRYIKELEGLRGIMALWVVFGHSLASLPAFSTRIPPTALNSYAVDVFIILSGFVIFFMLDNKKQVYSDYITQRFFGIFPIYIFAFFLSLLILNFTQETLLSADLSPGTDKRLLLIESFYERPLAHILAHITLLQGVIPNGMLKDASYTVLGQAWSVSVEWQFYLVAPFIFFMLSNLGSRRNIYFTLFLSLAIIMVCKFFSSGFFGNSLGDFAIGFVSYFFYKHFHDKLNDLLISVCGLSLTLIFIFVMKIDAIPYVIWTVTFFSIIKFYKSQRKNLLIYVLDNKIVLLLGRISYSIYMIHMIVLIVFIRLSVILQLSLFESYLFVILGAMLFSFLLSLITYKFIETPFIKLGKKISSKADFKEA</sequence>
<feature type="transmembrane region" description="Helical" evidence="1">
    <location>
        <begin position="190"/>
        <end position="207"/>
    </location>
</feature>
<feature type="transmembrane region" description="Helical" evidence="1">
    <location>
        <begin position="49"/>
        <end position="68"/>
    </location>
</feature>
<dbReference type="GO" id="GO:0016020">
    <property type="term" value="C:membrane"/>
    <property type="evidence" value="ECO:0007669"/>
    <property type="project" value="TreeGrafter"/>
</dbReference>
<dbReference type="GO" id="GO:0000271">
    <property type="term" value="P:polysaccharide biosynthetic process"/>
    <property type="evidence" value="ECO:0007669"/>
    <property type="project" value="TreeGrafter"/>
</dbReference>
<dbReference type="AlphaFoldDB" id="A0A1C3SZ17"/>
<keyword evidence="3" id="KW-0012">Acyltransferase</keyword>
<reference evidence="3" key="2">
    <citation type="submission" date="2016-08" db="EMBL/GenBank/DDBJ databases">
        <title>Klebsiella loci capsule.</title>
        <authorList>
            <person name="Holt K.E."/>
            <person name="Thomson N.R."/>
        </authorList>
    </citation>
    <scope>NUCLEOTIDE SEQUENCE</scope>
    <source>
        <strain evidence="3">KL132</strain>
    </source>
</reference>
<feature type="transmembrane region" description="Helical" evidence="1">
    <location>
        <begin position="167"/>
        <end position="183"/>
    </location>
</feature>
<keyword evidence="1" id="KW-0472">Membrane</keyword>
<dbReference type="InterPro" id="IPR050879">
    <property type="entry name" value="Acyltransferase_3"/>
</dbReference>
<keyword evidence="3" id="KW-0808">Transferase</keyword>
<reference evidence="3" key="1">
    <citation type="submission" date="2016-07" db="EMBL/GenBank/DDBJ databases">
        <authorList>
            <person name="Informatics P."/>
        </authorList>
    </citation>
    <scope>NUCLEOTIDE SEQUENCE</scope>
    <source>
        <strain evidence="3">KL132</strain>
    </source>
</reference>
<protein>
    <submittedName>
        <fullName evidence="3">Putative acyltransferase</fullName>
    </submittedName>
</protein>
<feature type="transmembrane region" description="Helical" evidence="1">
    <location>
        <begin position="301"/>
        <end position="323"/>
    </location>
</feature>
<organism evidence="3">
    <name type="scientific">Klebsiella pneumoniae</name>
    <dbReference type="NCBI Taxonomy" id="573"/>
    <lineage>
        <taxon>Bacteria</taxon>
        <taxon>Pseudomonadati</taxon>
        <taxon>Pseudomonadota</taxon>
        <taxon>Gammaproteobacteria</taxon>
        <taxon>Enterobacterales</taxon>
        <taxon>Enterobacteriaceae</taxon>
        <taxon>Klebsiella/Raoultella group</taxon>
        <taxon>Klebsiella</taxon>
        <taxon>Klebsiella pneumoniae complex</taxon>
    </lineage>
</organism>
<evidence type="ECO:0000313" key="3">
    <source>
        <dbReference type="EMBL" id="SCA95836.1"/>
    </source>
</evidence>